<reference evidence="3" key="2">
    <citation type="submission" date="2019-07" db="EMBL/GenBank/DDBJ databases">
        <authorList>
            <person name="Yang Y."/>
            <person name="Bocs S."/>
            <person name="Baudouin L."/>
        </authorList>
    </citation>
    <scope>NUCLEOTIDE SEQUENCE</scope>
    <source>
        <tissue evidence="3">Spear leaf of Hainan Tall coconut</tissue>
    </source>
</reference>
<dbReference type="PANTHER" id="PTHR31016">
    <property type="entry name" value="OS04G0228100 PROTEIN"/>
    <property type="match status" value="1"/>
</dbReference>
<proteinExistence type="predicted"/>
<name>A0A8K0IYP5_COCNU</name>
<evidence type="ECO:0000313" key="4">
    <source>
        <dbReference type="Proteomes" id="UP000797356"/>
    </source>
</evidence>
<feature type="region of interest" description="Disordered" evidence="2">
    <location>
        <begin position="115"/>
        <end position="139"/>
    </location>
</feature>
<reference evidence="3" key="1">
    <citation type="journal article" date="2017" name="Gigascience">
        <title>The genome draft of coconut (Cocos nucifera).</title>
        <authorList>
            <person name="Xiao Y."/>
            <person name="Xu P."/>
            <person name="Fan H."/>
            <person name="Baudouin L."/>
            <person name="Xia W."/>
            <person name="Bocs S."/>
            <person name="Xu J."/>
            <person name="Li Q."/>
            <person name="Guo A."/>
            <person name="Zhou L."/>
            <person name="Li J."/>
            <person name="Wu Y."/>
            <person name="Ma Z."/>
            <person name="Armero A."/>
            <person name="Issali A.E."/>
            <person name="Liu N."/>
            <person name="Peng M."/>
            <person name="Yang Y."/>
        </authorList>
    </citation>
    <scope>NUCLEOTIDE SEQUENCE</scope>
    <source>
        <tissue evidence="3">Spear leaf of Hainan Tall coconut</tissue>
    </source>
</reference>
<dbReference type="Proteomes" id="UP000797356">
    <property type="component" value="Chromosome 16"/>
</dbReference>
<dbReference type="OrthoDB" id="1924603at2759"/>
<gene>
    <name evidence="3" type="ORF">COCNU_16G005540</name>
</gene>
<keyword evidence="4" id="KW-1185">Reference proteome</keyword>
<keyword evidence="1" id="KW-0175">Coiled coil</keyword>
<dbReference type="PANTHER" id="PTHR31016:SF12">
    <property type="entry name" value="OS05G0315200 PROTEIN"/>
    <property type="match status" value="1"/>
</dbReference>
<sequence length="410" mass="45303">MAYGREQGVSSRSSARFEDFRYAAAELPSLAAQAIRASAAHRDSSLASAYGESAIASSAYRDSNRVRSSPMRRDSTAYEYTSMKNLNESKYGFWGILARKAKAILEDDDTTKKFENHGRHQSQAVDTSTGSQFYSLNQSPQGYWKTETPPFQKSSDTIASSLDYSGGTIKNALEEGLTIMENKTADIIHETGKLHMRRKGSGRNAQNQAAEKSVQHIFPQIQTDYETQLKASRDVANAMAAKAKLLLQELKTVKADLAFTKERCAQLEEENKMLSEGHENGSSAEDDDLIRLQLETLLVEKARLAHENSIFAQENRFLREIVEYHQLTMQDVIYVDEGIEEVTEVYSIQIPPVSPASGVLKAPSSLLPTTPTHHDSPRSTADTQPPPPASPSFVVPEACPIIPTPPVHLP</sequence>
<evidence type="ECO:0000313" key="3">
    <source>
        <dbReference type="EMBL" id="KAG1371460.1"/>
    </source>
</evidence>
<feature type="compositionally biased region" description="Polar residues" evidence="2">
    <location>
        <begin position="121"/>
        <end position="139"/>
    </location>
</feature>
<protein>
    <submittedName>
        <fullName evidence="3">Uncharacterized protein</fullName>
    </submittedName>
</protein>
<organism evidence="3 4">
    <name type="scientific">Cocos nucifera</name>
    <name type="common">Coconut palm</name>
    <dbReference type="NCBI Taxonomy" id="13894"/>
    <lineage>
        <taxon>Eukaryota</taxon>
        <taxon>Viridiplantae</taxon>
        <taxon>Streptophyta</taxon>
        <taxon>Embryophyta</taxon>
        <taxon>Tracheophyta</taxon>
        <taxon>Spermatophyta</taxon>
        <taxon>Magnoliopsida</taxon>
        <taxon>Liliopsida</taxon>
        <taxon>Arecaceae</taxon>
        <taxon>Arecoideae</taxon>
        <taxon>Cocoseae</taxon>
        <taxon>Attaleinae</taxon>
        <taxon>Cocos</taxon>
    </lineage>
</organism>
<comment type="caution">
    <text evidence="3">The sequence shown here is derived from an EMBL/GenBank/DDBJ whole genome shotgun (WGS) entry which is preliminary data.</text>
</comment>
<feature type="region of interest" description="Disordered" evidence="2">
    <location>
        <begin position="361"/>
        <end position="398"/>
    </location>
</feature>
<accession>A0A8K0IYP5</accession>
<evidence type="ECO:0000256" key="1">
    <source>
        <dbReference type="SAM" id="Coils"/>
    </source>
</evidence>
<feature type="coiled-coil region" evidence="1">
    <location>
        <begin position="250"/>
        <end position="277"/>
    </location>
</feature>
<evidence type="ECO:0000256" key="2">
    <source>
        <dbReference type="SAM" id="MobiDB-lite"/>
    </source>
</evidence>
<dbReference type="AlphaFoldDB" id="A0A8K0IYP5"/>
<dbReference type="EMBL" id="CM017887">
    <property type="protein sequence ID" value="KAG1371460.1"/>
    <property type="molecule type" value="Genomic_DNA"/>
</dbReference>